<keyword evidence="3" id="KW-1185">Reference proteome</keyword>
<feature type="domain" description="Protein kinase" evidence="1">
    <location>
        <begin position="1"/>
        <end position="73"/>
    </location>
</feature>
<name>A0A0L0F6N8_9EUKA</name>
<reference evidence="2 3" key="1">
    <citation type="submission" date="2011-02" db="EMBL/GenBank/DDBJ databases">
        <title>The Genome Sequence of Sphaeroforma arctica JP610.</title>
        <authorList>
            <consortium name="The Broad Institute Genome Sequencing Platform"/>
            <person name="Russ C."/>
            <person name="Cuomo C."/>
            <person name="Young S.K."/>
            <person name="Zeng Q."/>
            <person name="Gargeya S."/>
            <person name="Alvarado L."/>
            <person name="Berlin A."/>
            <person name="Chapman S.B."/>
            <person name="Chen Z."/>
            <person name="Freedman E."/>
            <person name="Gellesch M."/>
            <person name="Goldberg J."/>
            <person name="Griggs A."/>
            <person name="Gujja S."/>
            <person name="Heilman E."/>
            <person name="Heiman D."/>
            <person name="Howarth C."/>
            <person name="Mehta T."/>
            <person name="Neiman D."/>
            <person name="Pearson M."/>
            <person name="Roberts A."/>
            <person name="Saif S."/>
            <person name="Shea T."/>
            <person name="Shenoy N."/>
            <person name="Sisk P."/>
            <person name="Stolte C."/>
            <person name="Sykes S."/>
            <person name="White J."/>
            <person name="Yandava C."/>
            <person name="Burger G."/>
            <person name="Gray M.W."/>
            <person name="Holland P.W.H."/>
            <person name="King N."/>
            <person name="Lang F.B.F."/>
            <person name="Roger A.J."/>
            <person name="Ruiz-Trillo I."/>
            <person name="Haas B."/>
            <person name="Nusbaum C."/>
            <person name="Birren B."/>
        </authorList>
    </citation>
    <scope>NUCLEOTIDE SEQUENCE [LARGE SCALE GENOMIC DNA]</scope>
    <source>
        <strain evidence="2 3">JP610</strain>
    </source>
</reference>
<dbReference type="PANTHER" id="PTHR24416:SF611">
    <property type="entry name" value="TYROSINE-PROTEIN KINASE TRANSMEMBRANE RECEPTOR ROR"/>
    <property type="match status" value="1"/>
</dbReference>
<dbReference type="PROSITE" id="PS50011">
    <property type="entry name" value="PROTEIN_KINASE_DOM"/>
    <property type="match status" value="1"/>
</dbReference>
<dbReference type="InterPro" id="IPR011009">
    <property type="entry name" value="Kinase-like_dom_sf"/>
</dbReference>
<dbReference type="Gene3D" id="1.10.510.10">
    <property type="entry name" value="Transferase(Phosphotransferase) domain 1"/>
    <property type="match status" value="1"/>
</dbReference>
<proteinExistence type="predicted"/>
<dbReference type="OrthoDB" id="6502098at2759"/>
<dbReference type="GO" id="GO:0043235">
    <property type="term" value="C:receptor complex"/>
    <property type="evidence" value="ECO:0007669"/>
    <property type="project" value="TreeGrafter"/>
</dbReference>
<dbReference type="Proteomes" id="UP000054560">
    <property type="component" value="Unassembled WGS sequence"/>
</dbReference>
<dbReference type="Pfam" id="PF07714">
    <property type="entry name" value="PK_Tyr_Ser-Thr"/>
    <property type="match status" value="1"/>
</dbReference>
<dbReference type="eggNOG" id="KOG1095">
    <property type="taxonomic scope" value="Eukaryota"/>
</dbReference>
<dbReference type="InterPro" id="IPR001245">
    <property type="entry name" value="Ser-Thr/Tyr_kinase_cat_dom"/>
</dbReference>
<dbReference type="STRING" id="667725.A0A0L0F6N8"/>
<dbReference type="GO" id="GO:0005524">
    <property type="term" value="F:ATP binding"/>
    <property type="evidence" value="ECO:0007669"/>
    <property type="project" value="InterPro"/>
</dbReference>
<dbReference type="GO" id="GO:0007169">
    <property type="term" value="P:cell surface receptor protein tyrosine kinase signaling pathway"/>
    <property type="evidence" value="ECO:0007669"/>
    <property type="project" value="TreeGrafter"/>
</dbReference>
<evidence type="ECO:0000259" key="1">
    <source>
        <dbReference type="PROSITE" id="PS50011"/>
    </source>
</evidence>
<dbReference type="AlphaFoldDB" id="A0A0L0F6N8"/>
<evidence type="ECO:0000313" key="3">
    <source>
        <dbReference type="Proteomes" id="UP000054560"/>
    </source>
</evidence>
<dbReference type="SUPFAM" id="SSF56112">
    <property type="entry name" value="Protein kinase-like (PK-like)"/>
    <property type="match status" value="1"/>
</dbReference>
<sequence length="73" mass="8318">MESTGRVPVPWMSPEALEERKFAQSSDVWSFGVTMWEIFSNANTVPYAGQSFYTLLNYIKTGGRLLRPENCPQ</sequence>
<dbReference type="GO" id="GO:0004714">
    <property type="term" value="F:transmembrane receptor protein tyrosine kinase activity"/>
    <property type="evidence" value="ECO:0007669"/>
    <property type="project" value="TreeGrafter"/>
</dbReference>
<evidence type="ECO:0000313" key="2">
    <source>
        <dbReference type="EMBL" id="KNC71818.1"/>
    </source>
</evidence>
<accession>A0A0L0F6N8</accession>
<dbReference type="GO" id="GO:0005886">
    <property type="term" value="C:plasma membrane"/>
    <property type="evidence" value="ECO:0007669"/>
    <property type="project" value="TreeGrafter"/>
</dbReference>
<gene>
    <name evidence="2" type="ORF">SARC_15640</name>
</gene>
<dbReference type="InterPro" id="IPR050122">
    <property type="entry name" value="RTK"/>
</dbReference>
<dbReference type="RefSeq" id="XP_014145720.1">
    <property type="nucleotide sequence ID" value="XM_014290245.1"/>
</dbReference>
<protein>
    <recommendedName>
        <fullName evidence="1">Protein kinase domain-containing protein</fullName>
    </recommendedName>
</protein>
<feature type="non-terminal residue" evidence="2">
    <location>
        <position position="73"/>
    </location>
</feature>
<dbReference type="PANTHER" id="PTHR24416">
    <property type="entry name" value="TYROSINE-PROTEIN KINASE RECEPTOR"/>
    <property type="match status" value="1"/>
</dbReference>
<dbReference type="InterPro" id="IPR000719">
    <property type="entry name" value="Prot_kinase_dom"/>
</dbReference>
<dbReference type="GeneID" id="25916144"/>
<dbReference type="EMBL" id="KQ248076">
    <property type="protein sequence ID" value="KNC71818.1"/>
    <property type="molecule type" value="Genomic_DNA"/>
</dbReference>
<organism evidence="2 3">
    <name type="scientific">Sphaeroforma arctica JP610</name>
    <dbReference type="NCBI Taxonomy" id="667725"/>
    <lineage>
        <taxon>Eukaryota</taxon>
        <taxon>Ichthyosporea</taxon>
        <taxon>Ichthyophonida</taxon>
        <taxon>Sphaeroforma</taxon>
    </lineage>
</organism>